<dbReference type="Proteomes" id="UP001458880">
    <property type="component" value="Unassembled WGS sequence"/>
</dbReference>
<organism evidence="2 3">
    <name type="scientific">Popillia japonica</name>
    <name type="common">Japanese beetle</name>
    <dbReference type="NCBI Taxonomy" id="7064"/>
    <lineage>
        <taxon>Eukaryota</taxon>
        <taxon>Metazoa</taxon>
        <taxon>Ecdysozoa</taxon>
        <taxon>Arthropoda</taxon>
        <taxon>Hexapoda</taxon>
        <taxon>Insecta</taxon>
        <taxon>Pterygota</taxon>
        <taxon>Neoptera</taxon>
        <taxon>Endopterygota</taxon>
        <taxon>Coleoptera</taxon>
        <taxon>Polyphaga</taxon>
        <taxon>Scarabaeiformia</taxon>
        <taxon>Scarabaeidae</taxon>
        <taxon>Rutelinae</taxon>
        <taxon>Popillia</taxon>
    </lineage>
</organism>
<keyword evidence="1" id="KW-0472">Membrane</keyword>
<accession>A0AAW1MJF9</accession>
<comment type="caution">
    <text evidence="2">The sequence shown here is derived from an EMBL/GenBank/DDBJ whole genome shotgun (WGS) entry which is preliminary data.</text>
</comment>
<dbReference type="EMBL" id="JASPKY010000039">
    <property type="protein sequence ID" value="KAK9746542.1"/>
    <property type="molecule type" value="Genomic_DNA"/>
</dbReference>
<keyword evidence="1" id="KW-1133">Transmembrane helix</keyword>
<evidence type="ECO:0000313" key="3">
    <source>
        <dbReference type="Proteomes" id="UP001458880"/>
    </source>
</evidence>
<gene>
    <name evidence="2" type="ORF">QE152_g6112</name>
</gene>
<evidence type="ECO:0000313" key="2">
    <source>
        <dbReference type="EMBL" id="KAK9746542.1"/>
    </source>
</evidence>
<dbReference type="AlphaFoldDB" id="A0AAW1MJF9"/>
<evidence type="ECO:0000256" key="1">
    <source>
        <dbReference type="SAM" id="Phobius"/>
    </source>
</evidence>
<protein>
    <submittedName>
        <fullName evidence="2">Uncharacterized protein</fullName>
    </submittedName>
</protein>
<keyword evidence="3" id="KW-1185">Reference proteome</keyword>
<feature type="transmembrane region" description="Helical" evidence="1">
    <location>
        <begin position="56"/>
        <end position="74"/>
    </location>
</feature>
<reference evidence="2 3" key="1">
    <citation type="journal article" date="2024" name="BMC Genomics">
        <title>De novo assembly and annotation of Popillia japonica's genome with initial clues to its potential as an invasive pest.</title>
        <authorList>
            <person name="Cucini C."/>
            <person name="Boschi S."/>
            <person name="Funari R."/>
            <person name="Cardaioli E."/>
            <person name="Iannotti N."/>
            <person name="Marturano G."/>
            <person name="Paoli F."/>
            <person name="Bruttini M."/>
            <person name="Carapelli A."/>
            <person name="Frati F."/>
            <person name="Nardi F."/>
        </authorList>
    </citation>
    <scope>NUCLEOTIDE SEQUENCE [LARGE SCALE GENOMIC DNA]</scope>
    <source>
        <strain evidence="2">DMR45628</strain>
    </source>
</reference>
<name>A0AAW1MJF9_POPJA</name>
<sequence length="149" mass="17210">MREEYRACKYRKKHNPNDDTKGGGMESMIVVVAMAQEYIVEYEWEFLPVGKHKRGWYIYLMFLKVAGVVGNVWGSSSLGFTVVKDELIDICLPKLTNVWGSSSLGFTVVKDELIDICLPKLTRQKILPIFLFLKVCPRGRCIQIRFLMR</sequence>
<proteinExistence type="predicted"/>
<keyword evidence="1" id="KW-0812">Transmembrane</keyword>